<accession>A0A0V1C2U9</accession>
<feature type="non-terminal residue" evidence="1">
    <location>
        <position position="1"/>
    </location>
</feature>
<reference evidence="1 2" key="1">
    <citation type="submission" date="2015-01" db="EMBL/GenBank/DDBJ databases">
        <title>Evolution of Trichinella species and genotypes.</title>
        <authorList>
            <person name="Korhonen P.K."/>
            <person name="Edoardo P."/>
            <person name="Giuseppe L.R."/>
            <person name="Gasser R.B."/>
        </authorList>
    </citation>
    <scope>NUCLEOTIDE SEQUENCE [LARGE SCALE GENOMIC DNA]</scope>
    <source>
        <strain evidence="1">ISS13</strain>
    </source>
</reference>
<protein>
    <submittedName>
        <fullName evidence="1">Uncharacterized protein</fullName>
    </submittedName>
</protein>
<sequence length="42" mass="5078">LRNWIKSPVWGFDIPKAERPRYIASKFRLNLIILDNPYLYIS</sequence>
<evidence type="ECO:0000313" key="1">
    <source>
        <dbReference type="EMBL" id="KRY43620.1"/>
    </source>
</evidence>
<comment type="caution">
    <text evidence="1">The sequence shown here is derived from an EMBL/GenBank/DDBJ whole genome shotgun (WGS) entry which is preliminary data.</text>
</comment>
<dbReference type="Proteomes" id="UP000054632">
    <property type="component" value="Unassembled WGS sequence"/>
</dbReference>
<evidence type="ECO:0000313" key="2">
    <source>
        <dbReference type="Proteomes" id="UP000054632"/>
    </source>
</evidence>
<gene>
    <name evidence="1" type="ORF">T4A_6845</name>
</gene>
<proteinExistence type="predicted"/>
<organism evidence="1 2">
    <name type="scientific">Trichinella pseudospiralis</name>
    <name type="common">Parasitic roundworm</name>
    <dbReference type="NCBI Taxonomy" id="6337"/>
    <lineage>
        <taxon>Eukaryota</taxon>
        <taxon>Metazoa</taxon>
        <taxon>Ecdysozoa</taxon>
        <taxon>Nematoda</taxon>
        <taxon>Enoplea</taxon>
        <taxon>Dorylaimia</taxon>
        <taxon>Trichinellida</taxon>
        <taxon>Trichinellidae</taxon>
        <taxon>Trichinella</taxon>
    </lineage>
</organism>
<dbReference type="AlphaFoldDB" id="A0A0V1C2U9"/>
<dbReference type="EMBL" id="JYDR01004798">
    <property type="protein sequence ID" value="KRY43620.1"/>
    <property type="molecule type" value="Genomic_DNA"/>
</dbReference>
<name>A0A0V1C2U9_TRIPS</name>